<keyword evidence="2" id="KW-1185">Reference proteome</keyword>
<proteinExistence type="predicted"/>
<dbReference type="Gene3D" id="3.40.50.720">
    <property type="entry name" value="NAD(P)-binding Rossmann-like Domain"/>
    <property type="match status" value="1"/>
</dbReference>
<reference evidence="2" key="1">
    <citation type="submission" date="2017-06" db="EMBL/GenBank/DDBJ databases">
        <authorList>
            <person name="Cremers G."/>
        </authorList>
    </citation>
    <scope>NUCLEOTIDE SEQUENCE [LARGE SCALE GENOMIC DNA]</scope>
</reference>
<accession>A0A284VL72</accession>
<organism evidence="1 2">
    <name type="scientific">Candidatus Methanoperedens nitratireducens</name>
    <dbReference type="NCBI Taxonomy" id="1392998"/>
    <lineage>
        <taxon>Archaea</taxon>
        <taxon>Methanobacteriati</taxon>
        <taxon>Methanobacteriota</taxon>
        <taxon>Stenosarchaea group</taxon>
        <taxon>Methanomicrobia</taxon>
        <taxon>Methanosarcinales</taxon>
        <taxon>ANME-2 cluster</taxon>
        <taxon>Candidatus Methanoperedentaceae</taxon>
        <taxon>Candidatus Methanoperedens</taxon>
    </lineage>
</organism>
<gene>
    <name evidence="1" type="ORF">MNV_1510023</name>
</gene>
<protein>
    <submittedName>
        <fullName evidence="1">Zinc-binding alcohol dehydrogenase family protein</fullName>
    </submittedName>
</protein>
<dbReference type="RefSeq" id="WP_218837907.1">
    <property type="nucleotide sequence ID" value="NZ_FZMP01000059.1"/>
</dbReference>
<name>A0A284VL72_9EURY</name>
<dbReference type="AlphaFoldDB" id="A0A284VL72"/>
<dbReference type="Gene3D" id="3.90.180.10">
    <property type="entry name" value="Medium-chain alcohol dehydrogenases, catalytic domain"/>
    <property type="match status" value="1"/>
</dbReference>
<sequence>MREALGNSEKGGRVVVNVIRKATPVPELDYTQDLWHEKELKSVANITRKDIEEFLPLAARIPIVPEIQEFKLEHANEALLSLKQGKIKGAGVLKMQD</sequence>
<dbReference type="Proteomes" id="UP000218615">
    <property type="component" value="Unassembled WGS sequence"/>
</dbReference>
<evidence type="ECO:0000313" key="1">
    <source>
        <dbReference type="EMBL" id="SNQ60030.1"/>
    </source>
</evidence>
<dbReference type="OrthoDB" id="73567at2157"/>
<dbReference type="EMBL" id="FZMP01000059">
    <property type="protein sequence ID" value="SNQ60030.1"/>
    <property type="molecule type" value="Genomic_DNA"/>
</dbReference>
<evidence type="ECO:0000313" key="2">
    <source>
        <dbReference type="Proteomes" id="UP000218615"/>
    </source>
</evidence>